<evidence type="ECO:0000256" key="1">
    <source>
        <dbReference type="SAM" id="Phobius"/>
    </source>
</evidence>
<reference evidence="2 3" key="1">
    <citation type="journal article" date="2016" name="Nat. Commun.">
        <title>Thousands of microbial genomes shed light on interconnected biogeochemical processes in an aquifer system.</title>
        <authorList>
            <person name="Anantharaman K."/>
            <person name="Brown C.T."/>
            <person name="Hug L.A."/>
            <person name="Sharon I."/>
            <person name="Castelle C.J."/>
            <person name="Probst A.J."/>
            <person name="Thomas B.C."/>
            <person name="Singh A."/>
            <person name="Wilkins M.J."/>
            <person name="Karaoz U."/>
            <person name="Brodie E.L."/>
            <person name="Williams K.H."/>
            <person name="Hubbard S.S."/>
            <person name="Banfield J.F."/>
        </authorList>
    </citation>
    <scope>NUCLEOTIDE SEQUENCE [LARGE SCALE GENOMIC DNA]</scope>
</reference>
<evidence type="ECO:0000313" key="3">
    <source>
        <dbReference type="Proteomes" id="UP000178187"/>
    </source>
</evidence>
<proteinExistence type="predicted"/>
<sequence length="550" mass="60429">MDMNTEKILRRNKNKGYVFISVILMTVVLETLLGVTFVRQLQEQKLAEYNLMKLQTFYAAQAAVERGVYDLATNVANFSVDSFLTAQHPVTFSDNQTTANYTVTAGTAYQTSENGVTKQVREYQISGNATHPRNSLFMNFLKIPATTAVNETIAVKTSTLFQYMIFYTDDLEVVPGQLMTLSGKVHSNKDIYLGSNGSLLKVDTEYLKAVGAVHRGRKNVYDLTTGTVDIKVKGSSNYSPMTVSPLLDSTNSNWTTLSQSTWNGTVQDRSHNVPIVTPLGIPPITPGGFYDTKAGEGGLRLTKKTNGSIEVTCNGTRNDSIANNIISQDTFYDGREGTNVNVLTIKMDALNQSGGCTPSNGVIYATREDTTTSNPNGIRLSNGSTVPSNLTVVTNNPLYVKGDFNTVNKKSVALVSDSLNIQSKAWVDYVNNSKPLANRVAQETTVNAAFASGITISNPATGQYNGGFENYPRLLEKWSGIKLNITGAFISLWQSQFAKDPWAYGGYYEAPNRIWNYDSNLISNPPPFTPIIVELESKSWWQDAKESSFQ</sequence>
<comment type="caution">
    <text evidence="2">The sequence shown here is derived from an EMBL/GenBank/DDBJ whole genome shotgun (WGS) entry which is preliminary data.</text>
</comment>
<dbReference type="Proteomes" id="UP000178187">
    <property type="component" value="Unassembled WGS sequence"/>
</dbReference>
<dbReference type="AlphaFoldDB" id="A0A1G1L372"/>
<feature type="transmembrane region" description="Helical" evidence="1">
    <location>
        <begin position="16"/>
        <end position="38"/>
    </location>
</feature>
<accession>A0A1G1L372</accession>
<protein>
    <recommendedName>
        <fullName evidence="4">Type 4 fimbrial biogenesis protein PilX N-terminal domain-containing protein</fullName>
    </recommendedName>
</protein>
<name>A0A1G1L372_9BACT</name>
<organism evidence="2 3">
    <name type="scientific">Candidatus Danuiimicrobium aquiferis</name>
    <dbReference type="NCBI Taxonomy" id="1801832"/>
    <lineage>
        <taxon>Bacteria</taxon>
        <taxon>Pseudomonadati</taxon>
        <taxon>Candidatus Omnitrophota</taxon>
        <taxon>Candidatus Danuiimicrobium</taxon>
    </lineage>
</organism>
<gene>
    <name evidence="2" type="ORF">A3G33_05765</name>
</gene>
<dbReference type="EMBL" id="MHFR01000003">
    <property type="protein sequence ID" value="OGW99578.1"/>
    <property type="molecule type" value="Genomic_DNA"/>
</dbReference>
<evidence type="ECO:0008006" key="4">
    <source>
        <dbReference type="Google" id="ProtNLM"/>
    </source>
</evidence>
<keyword evidence="1" id="KW-1133">Transmembrane helix</keyword>
<keyword evidence="1" id="KW-0472">Membrane</keyword>
<keyword evidence="1" id="KW-0812">Transmembrane</keyword>
<evidence type="ECO:0000313" key="2">
    <source>
        <dbReference type="EMBL" id="OGW99578.1"/>
    </source>
</evidence>